<dbReference type="InterPro" id="IPR036047">
    <property type="entry name" value="F-box-like_dom_sf"/>
</dbReference>
<reference evidence="3" key="1">
    <citation type="journal article" date="2014" name="Proc. Natl. Acad. Sci. U.S.A.">
        <title>Extensive sampling of basidiomycete genomes demonstrates inadequacy of the white-rot/brown-rot paradigm for wood decay fungi.</title>
        <authorList>
            <person name="Riley R."/>
            <person name="Salamov A.A."/>
            <person name="Brown D.W."/>
            <person name="Nagy L.G."/>
            <person name="Floudas D."/>
            <person name="Held B.W."/>
            <person name="Levasseur A."/>
            <person name="Lombard V."/>
            <person name="Morin E."/>
            <person name="Otillar R."/>
            <person name="Lindquist E.A."/>
            <person name="Sun H."/>
            <person name="LaButti K.M."/>
            <person name="Schmutz J."/>
            <person name="Jabbour D."/>
            <person name="Luo H."/>
            <person name="Baker S.E."/>
            <person name="Pisabarro A.G."/>
            <person name="Walton J.D."/>
            <person name="Blanchette R.A."/>
            <person name="Henrissat B."/>
            <person name="Martin F."/>
            <person name="Cullen D."/>
            <person name="Hibbett D.S."/>
            <person name="Grigoriev I.V."/>
        </authorList>
    </citation>
    <scope>NUCLEOTIDE SEQUENCE [LARGE SCALE GENOMIC DNA]</scope>
    <source>
        <strain evidence="3">MUCL 33604</strain>
    </source>
</reference>
<dbReference type="AlphaFoldDB" id="A0A067P9F8"/>
<keyword evidence="3" id="KW-1185">Reference proteome</keyword>
<organism evidence="2 3">
    <name type="scientific">Jaapia argillacea MUCL 33604</name>
    <dbReference type="NCBI Taxonomy" id="933084"/>
    <lineage>
        <taxon>Eukaryota</taxon>
        <taxon>Fungi</taxon>
        <taxon>Dikarya</taxon>
        <taxon>Basidiomycota</taxon>
        <taxon>Agaricomycotina</taxon>
        <taxon>Agaricomycetes</taxon>
        <taxon>Agaricomycetidae</taxon>
        <taxon>Jaapiales</taxon>
        <taxon>Jaapiaceae</taxon>
        <taxon>Jaapia</taxon>
    </lineage>
</organism>
<dbReference type="SMART" id="SM00256">
    <property type="entry name" value="FBOX"/>
    <property type="match status" value="1"/>
</dbReference>
<protein>
    <recommendedName>
        <fullName evidence="1">F-box domain-containing protein</fullName>
    </recommendedName>
</protein>
<dbReference type="PROSITE" id="PS50181">
    <property type="entry name" value="FBOX"/>
    <property type="match status" value="1"/>
</dbReference>
<dbReference type="SUPFAM" id="SSF81383">
    <property type="entry name" value="F-box domain"/>
    <property type="match status" value="1"/>
</dbReference>
<evidence type="ECO:0000259" key="1">
    <source>
        <dbReference type="PROSITE" id="PS50181"/>
    </source>
</evidence>
<feature type="domain" description="F-box" evidence="1">
    <location>
        <begin position="7"/>
        <end position="53"/>
    </location>
</feature>
<dbReference type="HOGENOM" id="CLU_586674_0_0_1"/>
<dbReference type="Pfam" id="PF00646">
    <property type="entry name" value="F-box"/>
    <property type="match status" value="1"/>
</dbReference>
<evidence type="ECO:0000313" key="3">
    <source>
        <dbReference type="Proteomes" id="UP000027265"/>
    </source>
</evidence>
<proteinExistence type="predicted"/>
<accession>A0A067P9F8</accession>
<dbReference type="Proteomes" id="UP000027265">
    <property type="component" value="Unassembled WGS sequence"/>
</dbReference>
<sequence length="466" mass="52547">MSSLKPGRSLSQLPGDIILEILRNVDLEDVLSLLVTCRNFYCIRETRSLWLRLLKRMDRRHPLPCSFDEDLTKMDLQSLIATTMRARRLRNNWARDEPQPIGPIRSHRFNQDMDVLGIIPGADLVLLHVRGTGAASLWDISAMKLVASIHIGCTILLYSDVHFERGRYLIGFESSDEPDFDPDENGPTVIRVLEVKHGSAQQPSLHEIFHAPVTIPFPRCLFLDSRHIGVLGDRTEEAYRVCIYDLISDSKVSSQLQHVLPSDAESGLQASIIGDYLYLMAEEEQQLCICHYAIRDLLSSGVNPPPTVMDGNFTKTSSVGCFHNSGLHSRGVIAVSVSFRNAGMIVRFWPTSSTNNPHLELTFTNAVEKILPHSVISNPYDFELIGMGNCANDILIATKDQRPRHRSRPTLHLVRFDPDARTTRAVPLALPSDIHLDEIMSVHLEEFKGRLILLDKSWTLWVISYS</sequence>
<dbReference type="Gene3D" id="1.20.1280.50">
    <property type="match status" value="1"/>
</dbReference>
<dbReference type="OrthoDB" id="3053080at2759"/>
<gene>
    <name evidence="2" type="ORF">JAAARDRAFT_504154</name>
</gene>
<dbReference type="InterPro" id="IPR001810">
    <property type="entry name" value="F-box_dom"/>
</dbReference>
<dbReference type="EMBL" id="KL197747">
    <property type="protein sequence ID" value="KDQ51548.1"/>
    <property type="molecule type" value="Genomic_DNA"/>
</dbReference>
<dbReference type="InParanoid" id="A0A067P9F8"/>
<evidence type="ECO:0000313" key="2">
    <source>
        <dbReference type="EMBL" id="KDQ51548.1"/>
    </source>
</evidence>
<name>A0A067P9F8_9AGAM</name>